<accession>I3ZW32</accession>
<dbReference type="KEGG" id="thm:CL1_1719"/>
<dbReference type="Proteomes" id="UP000006064">
    <property type="component" value="Chromosome"/>
</dbReference>
<organism evidence="2 3">
    <name type="scientific">Thermococcus cleftensis (strain DSM 27260 / KACC 17922 / CL1)</name>
    <dbReference type="NCBI Taxonomy" id="163003"/>
    <lineage>
        <taxon>Archaea</taxon>
        <taxon>Methanobacteriati</taxon>
        <taxon>Methanobacteriota</taxon>
        <taxon>Thermococci</taxon>
        <taxon>Thermococcales</taxon>
        <taxon>Thermococcaceae</taxon>
        <taxon>Thermococcus</taxon>
    </lineage>
</organism>
<keyword evidence="3" id="KW-1185">Reference proteome</keyword>
<evidence type="ECO:0000256" key="1">
    <source>
        <dbReference type="SAM" id="Coils"/>
    </source>
</evidence>
<protein>
    <submittedName>
        <fullName evidence="2">Uncharacterized protein</fullName>
    </submittedName>
</protein>
<dbReference type="HOGENOM" id="CLU_1243083_0_0_2"/>
<dbReference type="GeneID" id="13037026"/>
<evidence type="ECO:0000313" key="2">
    <source>
        <dbReference type="EMBL" id="AFL95916.1"/>
    </source>
</evidence>
<sequence>MGIFSSILPSKEEKRLRELRGRLDSLKDRVPEEGKEGLRGALALIQHAGKLIRRGDKEGASKALESIEVEISRLEVLVGEYIALKKTVTGAISELLETPGLREVAVPAPHSSIGNTRQKGGNDGKTQVLRYIDHARRNHVAVLLDESLRPVATDSVVSMVMKLNTQPIGGKVLIVPTVVTDVLVELAKRRGIETVIGREVEARVTRTGGVRVLTFDSYLGGH</sequence>
<gene>
    <name evidence="2" type="ORF">CL1_1719</name>
</gene>
<feature type="coiled-coil region" evidence="1">
    <location>
        <begin position="16"/>
        <end position="77"/>
    </location>
</feature>
<proteinExistence type="predicted"/>
<dbReference type="OrthoDB" id="101262at2157"/>
<name>I3ZW32_THECF</name>
<dbReference type="AlphaFoldDB" id="I3ZW32"/>
<reference evidence="2 3" key="1">
    <citation type="journal article" date="2012" name="J. Bacteriol.">
        <title>Complete Genome Sequence of the Hyperthermophilic Archaeon Thermococcus sp. Strain CL1, Isolated from a Paralvinella sp. Polychaete Worm Collected from a Hydrothermal Vent.</title>
        <authorList>
            <person name="Jung J.H."/>
            <person name="Holden J.F."/>
            <person name="Seo D.H."/>
            <person name="Park K.H."/>
            <person name="Shin H."/>
            <person name="Ryu S."/>
            <person name="Lee J.H."/>
            <person name="Park C.S."/>
        </authorList>
    </citation>
    <scope>NUCLEOTIDE SEQUENCE [LARGE SCALE GENOMIC DNA]</scope>
    <source>
        <strain evidence="3">DSM 27260 / KACC 17922 / CL1</strain>
    </source>
</reference>
<evidence type="ECO:0000313" key="3">
    <source>
        <dbReference type="Proteomes" id="UP000006064"/>
    </source>
</evidence>
<dbReference type="EMBL" id="CP003651">
    <property type="protein sequence ID" value="AFL95916.1"/>
    <property type="molecule type" value="Genomic_DNA"/>
</dbReference>
<keyword evidence="1" id="KW-0175">Coiled coil</keyword>
<dbReference type="STRING" id="163003.CL1_1719"/>
<dbReference type="RefSeq" id="WP_014789547.1">
    <property type="nucleotide sequence ID" value="NC_018015.1"/>
</dbReference>